<dbReference type="EMBL" id="JBEPMM010000002">
    <property type="protein sequence ID" value="MET3691871.1"/>
    <property type="molecule type" value="Genomic_DNA"/>
</dbReference>
<feature type="domain" description="Guanylate cyclase" evidence="2">
    <location>
        <begin position="13"/>
        <end position="130"/>
    </location>
</feature>
<dbReference type="InterPro" id="IPR050697">
    <property type="entry name" value="Adenylyl/Guanylyl_Cyclase_3/4"/>
</dbReference>
<dbReference type="CDD" id="cd00060">
    <property type="entry name" value="FHA"/>
    <property type="match status" value="1"/>
</dbReference>
<proteinExistence type="predicted"/>
<evidence type="ECO:0000259" key="1">
    <source>
        <dbReference type="PROSITE" id="PS50006"/>
    </source>
</evidence>
<evidence type="ECO:0000313" key="4">
    <source>
        <dbReference type="Proteomes" id="UP001549145"/>
    </source>
</evidence>
<gene>
    <name evidence="3" type="ORF">ABID43_001396</name>
</gene>
<comment type="caution">
    <text evidence="3">The sequence shown here is derived from an EMBL/GenBank/DDBJ whole genome shotgun (WGS) entry which is preliminary data.</text>
</comment>
<organism evidence="3 4">
    <name type="scientific">Methylobacterium goesingense</name>
    <dbReference type="NCBI Taxonomy" id="243690"/>
    <lineage>
        <taxon>Bacteria</taxon>
        <taxon>Pseudomonadati</taxon>
        <taxon>Pseudomonadota</taxon>
        <taxon>Alphaproteobacteria</taxon>
        <taxon>Hyphomicrobiales</taxon>
        <taxon>Methylobacteriaceae</taxon>
        <taxon>Methylobacterium</taxon>
    </lineage>
</organism>
<sequence length="308" mass="32963">MASMESVAQGMACVLFCDVVGSTRLYERLGDAAAHRIVEEGLRDTSREICAHGGQVVKTIGDEIMAVFPDAVSAWDAAVTIQTRQESVVRSVGATPESAIQYRIGFHFGGVIRSADDYFGATVNVAARMASIAKAGQIMTTAATVEGLPLPYRMTARLLAAAYARGLGEDVAVAEVLWQFSSEHTVMPSIPLAPRASPTALATLRLTSGDRRWTFAQDSAPISIGRAEGNDVIVTQARASRHHATIERQRDRWVLIDHSTNGTFVHPVGAQEFSICREALVLHAAGKIGFGRSSHLGGDDEIDFVIGS</sequence>
<protein>
    <submittedName>
        <fullName evidence="3">Class 3 adenylate cyclase</fullName>
    </submittedName>
</protein>
<dbReference type="InterPro" id="IPR008984">
    <property type="entry name" value="SMAD_FHA_dom_sf"/>
</dbReference>
<evidence type="ECO:0000313" key="3">
    <source>
        <dbReference type="EMBL" id="MET3691871.1"/>
    </source>
</evidence>
<dbReference type="Gene3D" id="2.60.200.20">
    <property type="match status" value="1"/>
</dbReference>
<dbReference type="SMART" id="SM00240">
    <property type="entry name" value="FHA"/>
    <property type="match status" value="1"/>
</dbReference>
<reference evidence="3 4" key="1">
    <citation type="submission" date="2024-06" db="EMBL/GenBank/DDBJ databases">
        <title>Genomic Encyclopedia of Type Strains, Phase IV (KMG-IV): sequencing the most valuable type-strain genomes for metagenomic binning, comparative biology and taxonomic classification.</title>
        <authorList>
            <person name="Goeker M."/>
        </authorList>
    </citation>
    <scope>NUCLEOTIDE SEQUENCE [LARGE SCALE GENOMIC DNA]</scope>
    <source>
        <strain evidence="3 4">DSM 21331</strain>
    </source>
</reference>
<accession>A0ABV2L221</accession>
<keyword evidence="4" id="KW-1185">Reference proteome</keyword>
<dbReference type="PANTHER" id="PTHR43081">
    <property type="entry name" value="ADENYLATE CYCLASE, TERMINAL-DIFFERENTIATION SPECIFIC-RELATED"/>
    <property type="match status" value="1"/>
</dbReference>
<dbReference type="Gene3D" id="3.30.70.1230">
    <property type="entry name" value="Nucleotide cyclase"/>
    <property type="match status" value="1"/>
</dbReference>
<dbReference type="PANTHER" id="PTHR43081:SF19">
    <property type="entry name" value="PH-SENSITIVE ADENYLATE CYCLASE RV1264"/>
    <property type="match status" value="1"/>
</dbReference>
<dbReference type="InterPro" id="IPR000253">
    <property type="entry name" value="FHA_dom"/>
</dbReference>
<dbReference type="Pfam" id="PF00498">
    <property type="entry name" value="FHA"/>
    <property type="match status" value="1"/>
</dbReference>
<dbReference type="InterPro" id="IPR029787">
    <property type="entry name" value="Nucleotide_cyclase"/>
</dbReference>
<evidence type="ECO:0000259" key="2">
    <source>
        <dbReference type="PROSITE" id="PS50125"/>
    </source>
</evidence>
<dbReference type="PROSITE" id="PS50006">
    <property type="entry name" value="FHA_DOMAIN"/>
    <property type="match status" value="1"/>
</dbReference>
<dbReference type="InterPro" id="IPR001054">
    <property type="entry name" value="A/G_cyclase"/>
</dbReference>
<dbReference type="SUPFAM" id="SSF55073">
    <property type="entry name" value="Nucleotide cyclase"/>
    <property type="match status" value="1"/>
</dbReference>
<feature type="domain" description="FHA" evidence="1">
    <location>
        <begin position="222"/>
        <end position="266"/>
    </location>
</feature>
<dbReference type="SUPFAM" id="SSF49879">
    <property type="entry name" value="SMAD/FHA domain"/>
    <property type="match status" value="1"/>
</dbReference>
<dbReference type="SMART" id="SM00044">
    <property type="entry name" value="CYCc"/>
    <property type="match status" value="1"/>
</dbReference>
<dbReference type="PROSITE" id="PS50125">
    <property type="entry name" value="GUANYLATE_CYCLASE_2"/>
    <property type="match status" value="1"/>
</dbReference>
<dbReference type="Pfam" id="PF00211">
    <property type="entry name" value="Guanylate_cyc"/>
    <property type="match status" value="1"/>
</dbReference>
<dbReference type="CDD" id="cd07302">
    <property type="entry name" value="CHD"/>
    <property type="match status" value="1"/>
</dbReference>
<name>A0ABV2L221_9HYPH</name>
<dbReference type="Proteomes" id="UP001549145">
    <property type="component" value="Unassembled WGS sequence"/>
</dbReference>